<name>A0A7G5BZS5_9BACL</name>
<dbReference type="PANTHER" id="PTHR34986:SF1">
    <property type="entry name" value="PROTEIN YIAL"/>
    <property type="match status" value="1"/>
</dbReference>
<protein>
    <submittedName>
        <fullName evidence="1">DUF386 domain-containing protein</fullName>
    </submittedName>
</protein>
<dbReference type="RefSeq" id="WP_182298396.1">
    <property type="nucleotide sequence ID" value="NZ_CP041969.1"/>
</dbReference>
<dbReference type="EMBL" id="CP041969">
    <property type="protein sequence ID" value="QMV42459.1"/>
    <property type="molecule type" value="Genomic_DNA"/>
</dbReference>
<dbReference type="AlphaFoldDB" id="A0A7G5BZS5"/>
<dbReference type="SUPFAM" id="SSF51197">
    <property type="entry name" value="Clavaminate synthase-like"/>
    <property type="match status" value="1"/>
</dbReference>
<dbReference type="Pfam" id="PF04074">
    <property type="entry name" value="DUF386"/>
    <property type="match status" value="1"/>
</dbReference>
<evidence type="ECO:0000313" key="2">
    <source>
        <dbReference type="Proteomes" id="UP000515679"/>
    </source>
</evidence>
<accession>A0A7G5BZS5</accession>
<keyword evidence="2" id="KW-1185">Reference proteome</keyword>
<proteinExistence type="predicted"/>
<dbReference type="InterPro" id="IPR037012">
    <property type="entry name" value="NanQ/TabA/YiaL_sf"/>
</dbReference>
<reference evidence="1 2" key="1">
    <citation type="submission" date="2019-07" db="EMBL/GenBank/DDBJ databases">
        <authorList>
            <person name="Kim J.K."/>
            <person name="Cheong H.-M."/>
            <person name="Choi Y."/>
            <person name="Hwang K.J."/>
            <person name="Lee S."/>
            <person name="Choi C."/>
        </authorList>
    </citation>
    <scope>NUCLEOTIDE SEQUENCE [LARGE SCALE GENOMIC DNA]</scope>
    <source>
        <strain evidence="1 2">KS 22</strain>
    </source>
</reference>
<organism evidence="1 2">
    <name type="scientific">Cohnella cholangitidis</name>
    <dbReference type="NCBI Taxonomy" id="2598458"/>
    <lineage>
        <taxon>Bacteria</taxon>
        <taxon>Bacillati</taxon>
        <taxon>Bacillota</taxon>
        <taxon>Bacilli</taxon>
        <taxon>Bacillales</taxon>
        <taxon>Paenibacillaceae</taxon>
        <taxon>Cohnella</taxon>
    </lineage>
</organism>
<gene>
    <name evidence="1" type="ORF">FPL14_15565</name>
</gene>
<evidence type="ECO:0000313" key="1">
    <source>
        <dbReference type="EMBL" id="QMV42459.1"/>
    </source>
</evidence>
<dbReference type="KEGG" id="cchl:FPL14_15565"/>
<dbReference type="PANTHER" id="PTHR34986">
    <property type="entry name" value="EVOLVED BETA-GALACTOSIDASE SUBUNIT BETA"/>
    <property type="match status" value="1"/>
</dbReference>
<dbReference type="Gene3D" id="2.60.120.370">
    <property type="entry name" value="YhcH/YjgK/YiaL"/>
    <property type="match status" value="1"/>
</dbReference>
<dbReference type="GO" id="GO:0005829">
    <property type="term" value="C:cytosol"/>
    <property type="evidence" value="ECO:0007669"/>
    <property type="project" value="TreeGrafter"/>
</dbReference>
<dbReference type="NCBIfam" id="TIGR00022">
    <property type="entry name" value="YhcH/YjgK/YiaL family protein"/>
    <property type="match status" value="1"/>
</dbReference>
<dbReference type="Proteomes" id="UP000515679">
    <property type="component" value="Chromosome"/>
</dbReference>
<dbReference type="InterPro" id="IPR004375">
    <property type="entry name" value="NanQ/TabA/YiaL"/>
</dbReference>
<sequence length="157" mass="17833">MIFGDSSKLATREFEIVHPVLREALLRLERTDLKALAPGKYEWDGDRVFLLIQELETAPKTDKKLESHERYVDIQYLIDGEEVIGYARRSSDHIVCQDELESKDFALYEDPAVEMDLLLKPGMFAVFFPADLHRPGVSGIVPGKIKKAVVKISCDLL</sequence>